<dbReference type="EMBL" id="JELW01000003">
    <property type="protein sequence ID" value="EXV03422.1"/>
    <property type="molecule type" value="Genomic_DNA"/>
</dbReference>
<dbReference type="Proteomes" id="UP000030151">
    <property type="component" value="Unassembled WGS sequence"/>
</dbReference>
<name>A0A0A1UZH0_9HYPO</name>
<evidence type="ECO:0000313" key="2">
    <source>
        <dbReference type="EMBL" id="EXV03422.1"/>
    </source>
</evidence>
<feature type="region of interest" description="Disordered" evidence="1">
    <location>
        <begin position="167"/>
        <end position="187"/>
    </location>
</feature>
<evidence type="ECO:0000313" key="3">
    <source>
        <dbReference type="Proteomes" id="UP000030151"/>
    </source>
</evidence>
<dbReference type="AlphaFoldDB" id="A0A0A1UZH0"/>
<evidence type="ECO:0000256" key="1">
    <source>
        <dbReference type="SAM" id="MobiDB-lite"/>
    </source>
</evidence>
<dbReference type="eggNOG" id="ENOG502SWSC">
    <property type="taxonomic scope" value="Eukaryota"/>
</dbReference>
<proteinExistence type="predicted"/>
<dbReference type="OrthoDB" id="4174112at2759"/>
<protein>
    <submittedName>
        <fullName evidence="2">DUF3716 domain protein</fullName>
    </submittedName>
</protein>
<feature type="region of interest" description="Disordered" evidence="1">
    <location>
        <begin position="431"/>
        <end position="464"/>
    </location>
</feature>
<feature type="region of interest" description="Disordered" evidence="1">
    <location>
        <begin position="1"/>
        <end position="24"/>
    </location>
</feature>
<dbReference type="InterPro" id="IPR022190">
    <property type="entry name" value="DUF3716"/>
</dbReference>
<dbReference type="Pfam" id="PF12511">
    <property type="entry name" value="DUF3716"/>
    <property type="match status" value="1"/>
</dbReference>
<comment type="caution">
    <text evidence="2">The sequence shown here is derived from an EMBL/GenBank/DDBJ whole genome shotgun (WGS) entry which is preliminary data.</text>
</comment>
<gene>
    <name evidence="2" type="ORF">X797_003222</name>
</gene>
<reference evidence="2 3" key="1">
    <citation type="submission" date="2014-02" db="EMBL/GenBank/DDBJ databases">
        <title>The genome sequence of the entomopathogenic fungus Metarhizium robertsii ARSEF 2575.</title>
        <authorList>
            <person name="Giuliano Garisto Donzelli B."/>
            <person name="Roe B.A."/>
            <person name="Macmil S.L."/>
            <person name="Krasnoff S.B."/>
            <person name="Gibson D.M."/>
        </authorList>
    </citation>
    <scope>NUCLEOTIDE SEQUENCE [LARGE SCALE GENOMIC DNA]</scope>
    <source>
        <strain evidence="2 3">ARSEF 2575</strain>
    </source>
</reference>
<dbReference type="HOGENOM" id="CLU_047032_1_0_1"/>
<feature type="compositionally biased region" description="Polar residues" evidence="1">
    <location>
        <begin position="14"/>
        <end position="23"/>
    </location>
</feature>
<accession>A0A0A1UZH0</accession>
<sequence>MNRRWAPYHGLQRGDQTLGNLGQQHPCVPGSPFNHGGRFTTEEVVSVQPSLIFSDSHATMKNMPSRGKVSKVIKTGTAPRRGSRYSPLPSTAHDQLEALVQQASHDGLARDAANLGHSSMADASSHLSDSVQLSDTGMLSNTGGSISSLQQALEADRQVLQLDQHNLSDSIHTPSPGPTGNASISEKSNCYAPTRTAADVAMEAYSDTLKIDSALCKKLAGEAARREPTQRRSDQKLNIERRSNVEALLAHVTGEVAARPCKNCHKGHGPWTQCVVYDGQMCGSCTNCWFNASGSRCTFHGTWLLSDSKESPFYLDSCILSPNKMLYKLENNNPQPSHFASPAAGPASAQVAPPAAAYQQLSSAATPPAGSLQSEILQWALADETRQFLSQTMGDIVNLTKRGRYIARIEAAAKELGMRIAEYDEYLQTPEGITEQQRLEQDQLSQSQVGDMPMDDNSPHGPLT</sequence>
<organism evidence="2 3">
    <name type="scientific">Metarhizium robertsii</name>
    <dbReference type="NCBI Taxonomy" id="568076"/>
    <lineage>
        <taxon>Eukaryota</taxon>
        <taxon>Fungi</taxon>
        <taxon>Dikarya</taxon>
        <taxon>Ascomycota</taxon>
        <taxon>Pezizomycotina</taxon>
        <taxon>Sordariomycetes</taxon>
        <taxon>Hypocreomycetidae</taxon>
        <taxon>Hypocreales</taxon>
        <taxon>Clavicipitaceae</taxon>
        <taxon>Metarhizium</taxon>
    </lineage>
</organism>